<dbReference type="AlphaFoldDB" id="A0A2T3ME62"/>
<accession>A0A2T3ME62</accession>
<organism evidence="1 2">
    <name type="scientific">Photobacterium leiognathi</name>
    <dbReference type="NCBI Taxonomy" id="553611"/>
    <lineage>
        <taxon>Bacteria</taxon>
        <taxon>Pseudomonadati</taxon>
        <taxon>Pseudomonadota</taxon>
        <taxon>Gammaproteobacteria</taxon>
        <taxon>Vibrionales</taxon>
        <taxon>Vibrionaceae</taxon>
        <taxon>Photobacterium</taxon>
    </lineage>
</organism>
<name>A0A2T3ME62_PHOLE</name>
<evidence type="ECO:0000313" key="2">
    <source>
        <dbReference type="Proteomes" id="UP000240410"/>
    </source>
</evidence>
<evidence type="ECO:0000313" key="1">
    <source>
        <dbReference type="EMBL" id="PSV91948.1"/>
    </source>
</evidence>
<protein>
    <submittedName>
        <fullName evidence="1">Uncharacterized protein</fullName>
    </submittedName>
</protein>
<dbReference type="EMBL" id="PYOJ01000005">
    <property type="protein sequence ID" value="PSV91948.1"/>
    <property type="molecule type" value="Genomic_DNA"/>
</dbReference>
<comment type="caution">
    <text evidence="1">The sequence shown here is derived from an EMBL/GenBank/DDBJ whole genome shotgun (WGS) entry which is preliminary data.</text>
</comment>
<dbReference type="Proteomes" id="UP000240410">
    <property type="component" value="Unassembled WGS sequence"/>
</dbReference>
<gene>
    <name evidence="1" type="ORF">CTM89_06740</name>
</gene>
<sequence>MSERLSDNPCVIKGRNGNGFNRDQIYDLVPSFLICQKLDFDFKKLPHEIDDLYDNNIDYRYRHNIILSIEDGIFSYNALGGKLVPYPHIRGSKNKSRFVMPDDNKYVHFRYFTSYMYTLVSSKTLFYPDPCEYMGEIGGGIKIDQN</sequence>
<proteinExistence type="predicted"/>
<reference evidence="1 2" key="1">
    <citation type="submission" date="2018-03" db="EMBL/GenBank/DDBJ databases">
        <title>Whole genome sequencing of Histamine producing bacteria.</title>
        <authorList>
            <person name="Butler K."/>
        </authorList>
    </citation>
    <scope>NUCLEOTIDE SEQUENCE [LARGE SCALE GENOMIC DNA]</scope>
    <source>
        <strain evidence="1 2">ATCC 33979</strain>
    </source>
</reference>